<gene>
    <name evidence="1" type="ORF">GDO54_015777</name>
</gene>
<name>A0AAV2ZTP2_PYXAD</name>
<proteinExistence type="predicted"/>
<organism evidence="1 2">
    <name type="scientific">Pyxicephalus adspersus</name>
    <name type="common">African bullfrog</name>
    <dbReference type="NCBI Taxonomy" id="30357"/>
    <lineage>
        <taxon>Eukaryota</taxon>
        <taxon>Metazoa</taxon>
        <taxon>Chordata</taxon>
        <taxon>Craniata</taxon>
        <taxon>Vertebrata</taxon>
        <taxon>Euteleostomi</taxon>
        <taxon>Amphibia</taxon>
        <taxon>Batrachia</taxon>
        <taxon>Anura</taxon>
        <taxon>Neobatrachia</taxon>
        <taxon>Ranoidea</taxon>
        <taxon>Pyxicephalidae</taxon>
        <taxon>Pyxicephalinae</taxon>
        <taxon>Pyxicephalus</taxon>
    </lineage>
</organism>
<comment type="caution">
    <text evidence="1">The sequence shown here is derived from an EMBL/GenBank/DDBJ whole genome shotgun (WGS) entry which is preliminary data.</text>
</comment>
<keyword evidence="2" id="KW-1185">Reference proteome</keyword>
<reference evidence="1" key="1">
    <citation type="thesis" date="2020" institute="ProQuest LLC" country="789 East Eisenhower Parkway, Ann Arbor, MI, USA">
        <title>Comparative Genomics and Chromosome Evolution.</title>
        <authorList>
            <person name="Mudd A.B."/>
        </authorList>
    </citation>
    <scope>NUCLEOTIDE SEQUENCE</scope>
    <source>
        <strain evidence="1">1538</strain>
        <tissue evidence="1">Blood</tissue>
    </source>
</reference>
<dbReference type="EMBL" id="DYDO01000008">
    <property type="protein sequence ID" value="DBA20036.1"/>
    <property type="molecule type" value="Genomic_DNA"/>
</dbReference>
<evidence type="ECO:0000313" key="2">
    <source>
        <dbReference type="Proteomes" id="UP001181693"/>
    </source>
</evidence>
<dbReference type="AlphaFoldDB" id="A0AAV2ZTP2"/>
<evidence type="ECO:0000313" key="1">
    <source>
        <dbReference type="EMBL" id="DBA20036.1"/>
    </source>
</evidence>
<sequence length="107" mass="12680">MYHHFIHLWKLHTFISKEKCIIWTHKLPKLCGLQLFLCTVPPKFQIPITSTLLWIICSTCIYEENIALFCFVSFTPCAWIWKIVQHGLLPTFKMVILLRAWLHLIAV</sequence>
<dbReference type="Proteomes" id="UP001181693">
    <property type="component" value="Unassembled WGS sequence"/>
</dbReference>
<protein>
    <submittedName>
        <fullName evidence="1">Uncharacterized protein</fullName>
    </submittedName>
</protein>
<accession>A0AAV2ZTP2</accession>